<name>A0A834ZB20_TETSI</name>
<sequence>MYHKDWYLGSDDDDFIVPKDQEPSYRFPSPDHWLQWEITAEESFGLPNTDCVRKTNLTKEELNFNEKILHDQVDCSGGNPEASLCITTLLDDRLDYQLDDLARMDQMDDIFLSSLLEEDLPDPESQYSMMWLDNLPADMIVDSWDVLRDLSGMAPVVKGMIPSELNSPCKEDGLMCEEMSLEESLHEFEAVMTKLTQKTRICFRDALYRLSKSSQQRHMLVQSQSGDITMDKLPLSAVPNETLRLGRMKSMELETNSIDRSIASLMFNKMNFDAGDLSAVTSVCLSREAVATTGSCNYNLCQPWIPHCNSPPMLPGDAEVPVFSREKTKMNLYKEFSRTDSVSNNGV</sequence>
<dbReference type="PANTHER" id="PTHR33334:SF10">
    <property type="entry name" value="PROTEIN LNK4"/>
    <property type="match status" value="1"/>
</dbReference>
<protein>
    <submittedName>
        <fullName evidence="1">Uncharacterized protein</fullName>
    </submittedName>
</protein>
<dbReference type="GO" id="GO:0007623">
    <property type="term" value="P:circadian rhythm"/>
    <property type="evidence" value="ECO:0007669"/>
    <property type="project" value="InterPro"/>
</dbReference>
<dbReference type="Proteomes" id="UP000655225">
    <property type="component" value="Unassembled WGS sequence"/>
</dbReference>
<dbReference type="OrthoDB" id="1939712at2759"/>
<comment type="caution">
    <text evidence="1">The sequence shown here is derived from an EMBL/GenBank/DDBJ whole genome shotgun (WGS) entry which is preliminary data.</text>
</comment>
<gene>
    <name evidence="1" type="ORF">HHK36_011774</name>
</gene>
<evidence type="ECO:0000313" key="2">
    <source>
        <dbReference type="Proteomes" id="UP000655225"/>
    </source>
</evidence>
<dbReference type="AlphaFoldDB" id="A0A834ZB20"/>
<dbReference type="PANTHER" id="PTHR33334">
    <property type="entry name" value="PROTEIN LNK1"/>
    <property type="match status" value="1"/>
</dbReference>
<accession>A0A834ZB20</accession>
<reference evidence="1 2" key="1">
    <citation type="submission" date="2020-04" db="EMBL/GenBank/DDBJ databases">
        <title>Plant Genome Project.</title>
        <authorList>
            <person name="Zhang R.-G."/>
        </authorList>
    </citation>
    <scope>NUCLEOTIDE SEQUENCE [LARGE SCALE GENOMIC DNA]</scope>
    <source>
        <strain evidence="1">YNK0</strain>
        <tissue evidence="1">Leaf</tissue>
    </source>
</reference>
<organism evidence="1 2">
    <name type="scientific">Tetracentron sinense</name>
    <name type="common">Spur-leaf</name>
    <dbReference type="NCBI Taxonomy" id="13715"/>
    <lineage>
        <taxon>Eukaryota</taxon>
        <taxon>Viridiplantae</taxon>
        <taxon>Streptophyta</taxon>
        <taxon>Embryophyta</taxon>
        <taxon>Tracheophyta</taxon>
        <taxon>Spermatophyta</taxon>
        <taxon>Magnoliopsida</taxon>
        <taxon>Trochodendrales</taxon>
        <taxon>Trochodendraceae</taxon>
        <taxon>Tetracentron</taxon>
    </lineage>
</organism>
<proteinExistence type="predicted"/>
<dbReference type="EMBL" id="JABCRI010000007">
    <property type="protein sequence ID" value="KAF8403670.1"/>
    <property type="molecule type" value="Genomic_DNA"/>
</dbReference>
<keyword evidence="2" id="KW-1185">Reference proteome</keyword>
<dbReference type="InterPro" id="IPR039928">
    <property type="entry name" value="LNK"/>
</dbReference>
<dbReference type="OMA" id="YRSDGMW"/>
<evidence type="ECO:0000313" key="1">
    <source>
        <dbReference type="EMBL" id="KAF8403670.1"/>
    </source>
</evidence>
<dbReference type="GO" id="GO:0006355">
    <property type="term" value="P:regulation of DNA-templated transcription"/>
    <property type="evidence" value="ECO:0007669"/>
    <property type="project" value="InterPro"/>
</dbReference>